<dbReference type="KEGG" id="aprc:113869671"/>
<feature type="domain" description="Legume lectin" evidence="3">
    <location>
        <begin position="37"/>
        <end position="280"/>
    </location>
</feature>
<dbReference type="SUPFAM" id="SSF49899">
    <property type="entry name" value="Concanavalin A-like lectins/glucanases"/>
    <property type="match status" value="1"/>
</dbReference>
<dbReference type="GO" id="GO:0030246">
    <property type="term" value="F:carbohydrate binding"/>
    <property type="evidence" value="ECO:0007669"/>
    <property type="project" value="UniProtKB-KW"/>
</dbReference>
<keyword evidence="4" id="KW-1185">Reference proteome</keyword>
<accession>A0A8B8M1Y4</accession>
<dbReference type="InterPro" id="IPR013320">
    <property type="entry name" value="ConA-like_dom_sf"/>
</dbReference>
<evidence type="ECO:0000313" key="5">
    <source>
        <dbReference type="RefSeq" id="XP_027361918.1"/>
    </source>
</evidence>
<dbReference type="InterPro" id="IPR016363">
    <property type="entry name" value="L-lectin"/>
</dbReference>
<dbReference type="PANTHER" id="PTHR32401">
    <property type="entry name" value="CONCANAVALIN A-LIKE LECTIN FAMILY PROTEIN"/>
    <property type="match status" value="1"/>
</dbReference>
<dbReference type="AlphaFoldDB" id="A0A8B8M1Y4"/>
<evidence type="ECO:0000256" key="2">
    <source>
        <dbReference type="ARBA" id="ARBA00022734"/>
    </source>
</evidence>
<dbReference type="Pfam" id="PF00139">
    <property type="entry name" value="Lectin_legB"/>
    <property type="match status" value="1"/>
</dbReference>
<sequence length="283" mass="30577">MANSKSKLNLTTQNPLAIFLTTLIFLVLVINKVKSDSVSFNFPSFEASNKNIAVNSDTDANVNGGILQMTKKDQYGNPFPHSVGLAGFFGTVPLSNKTSGRIADFTTEFTFVVNPKGSQPHADGFTFFLASLDFVFPDNSSGGFLGLFNEVTALNTSLNKVVAVEFDSFANQWDPNFPVSDSPHIGININSIRSVATVPWPIDRQSQGAIGKARVTYESVSKLLSVSVTYQNTSAVESYATTLSYPIDFATVLSERAIIGFSAATGELVETHDILSWSLTFSL</sequence>
<dbReference type="InterPro" id="IPR001220">
    <property type="entry name" value="Legume_lectin_dom"/>
</dbReference>
<proteinExistence type="inferred from homology"/>
<dbReference type="Proteomes" id="UP000694853">
    <property type="component" value="Unplaced"/>
</dbReference>
<evidence type="ECO:0000256" key="1">
    <source>
        <dbReference type="ARBA" id="ARBA00007606"/>
    </source>
</evidence>
<dbReference type="InterPro" id="IPR050258">
    <property type="entry name" value="Leguminous_Lectin"/>
</dbReference>
<evidence type="ECO:0000313" key="4">
    <source>
        <dbReference type="Proteomes" id="UP000694853"/>
    </source>
</evidence>
<dbReference type="InterPro" id="IPR019825">
    <property type="entry name" value="Lectin_legB_Mn/Ca_BS"/>
</dbReference>
<evidence type="ECO:0000259" key="3">
    <source>
        <dbReference type="Pfam" id="PF00139"/>
    </source>
</evidence>
<reference evidence="4" key="1">
    <citation type="journal article" date="2019" name="Toxins">
        <title>Detection of Abrin-Like and Prepropulchellin-Like Toxin Genes and Transcripts Using Whole Genome Sequencing and Full-Length Transcript Sequencing of Abrus precatorius.</title>
        <authorList>
            <person name="Hovde B.T."/>
            <person name="Daligault H.E."/>
            <person name="Hanschen E.R."/>
            <person name="Kunde Y.A."/>
            <person name="Johnson M.B."/>
            <person name="Starkenburg S.R."/>
            <person name="Johnson S.L."/>
        </authorList>
    </citation>
    <scope>NUCLEOTIDE SEQUENCE [LARGE SCALE GENOMIC DNA]</scope>
</reference>
<name>A0A8B8M1Y4_ABRPR</name>
<dbReference type="RefSeq" id="XP_027361918.1">
    <property type="nucleotide sequence ID" value="XM_027506117.1"/>
</dbReference>
<reference evidence="5" key="2">
    <citation type="submission" date="2025-08" db="UniProtKB">
        <authorList>
            <consortium name="RefSeq"/>
        </authorList>
    </citation>
    <scope>IDENTIFICATION</scope>
    <source>
        <tissue evidence="5">Young leaves</tissue>
    </source>
</reference>
<dbReference type="PROSITE" id="PS00307">
    <property type="entry name" value="LECTIN_LEGUME_BETA"/>
    <property type="match status" value="1"/>
</dbReference>
<keyword evidence="2" id="KW-0430">Lectin</keyword>
<dbReference type="OrthoDB" id="2014828at2759"/>
<comment type="similarity">
    <text evidence="1">Belongs to the leguminous lectin family.</text>
</comment>
<dbReference type="CDD" id="cd06899">
    <property type="entry name" value="lectin_legume_LecRK_Arcelin_ConA"/>
    <property type="match status" value="1"/>
</dbReference>
<dbReference type="GeneID" id="113869671"/>
<gene>
    <name evidence="5" type="primary">LOC113869671</name>
</gene>
<dbReference type="SMR" id="A0A8B8M1Y4"/>
<dbReference type="PIRSF" id="PIRSF002690">
    <property type="entry name" value="L-type_lectin_plant"/>
    <property type="match status" value="1"/>
</dbReference>
<dbReference type="PANTHER" id="PTHR32401:SF14">
    <property type="entry name" value="LECTIN 5"/>
    <property type="match status" value="1"/>
</dbReference>
<dbReference type="Gene3D" id="2.60.120.200">
    <property type="match status" value="1"/>
</dbReference>
<protein>
    <submittedName>
        <fullName evidence="5">Mannose/glucose-specific lectin-like</fullName>
    </submittedName>
</protein>
<organism evidence="4 5">
    <name type="scientific">Abrus precatorius</name>
    <name type="common">Indian licorice</name>
    <name type="synonym">Glycine abrus</name>
    <dbReference type="NCBI Taxonomy" id="3816"/>
    <lineage>
        <taxon>Eukaryota</taxon>
        <taxon>Viridiplantae</taxon>
        <taxon>Streptophyta</taxon>
        <taxon>Embryophyta</taxon>
        <taxon>Tracheophyta</taxon>
        <taxon>Spermatophyta</taxon>
        <taxon>Magnoliopsida</taxon>
        <taxon>eudicotyledons</taxon>
        <taxon>Gunneridae</taxon>
        <taxon>Pentapetalae</taxon>
        <taxon>rosids</taxon>
        <taxon>fabids</taxon>
        <taxon>Fabales</taxon>
        <taxon>Fabaceae</taxon>
        <taxon>Papilionoideae</taxon>
        <taxon>50 kb inversion clade</taxon>
        <taxon>NPAAA clade</taxon>
        <taxon>indigoferoid/millettioid clade</taxon>
        <taxon>Abreae</taxon>
        <taxon>Abrus</taxon>
    </lineage>
</organism>